<protein>
    <recommendedName>
        <fullName evidence="2">CCHC-type domain-containing protein</fullName>
    </recommendedName>
</protein>
<comment type="caution">
    <text evidence="3">The sequence shown here is derived from an EMBL/GenBank/DDBJ whole genome shotgun (WGS) entry which is preliminary data.</text>
</comment>
<evidence type="ECO:0000259" key="2">
    <source>
        <dbReference type="PROSITE" id="PS50158"/>
    </source>
</evidence>
<proteinExistence type="predicted"/>
<keyword evidence="1" id="KW-0862">Zinc</keyword>
<dbReference type="Gene3D" id="4.10.60.10">
    <property type="entry name" value="Zinc finger, CCHC-type"/>
    <property type="match status" value="1"/>
</dbReference>
<evidence type="ECO:0000313" key="3">
    <source>
        <dbReference type="EMBL" id="GCB84503.1"/>
    </source>
</evidence>
<gene>
    <name evidence="3" type="ORF">scyTo_0025079</name>
</gene>
<keyword evidence="4" id="KW-1185">Reference proteome</keyword>
<evidence type="ECO:0000313" key="4">
    <source>
        <dbReference type="Proteomes" id="UP000288216"/>
    </source>
</evidence>
<dbReference type="PROSITE" id="PS50158">
    <property type="entry name" value="ZF_CCHC"/>
    <property type="match status" value="1"/>
</dbReference>
<accession>A0A401QGN0</accession>
<feature type="non-terminal residue" evidence="3">
    <location>
        <position position="1"/>
    </location>
</feature>
<keyword evidence="1" id="KW-0479">Metal-binding</keyword>
<dbReference type="GO" id="GO:0003676">
    <property type="term" value="F:nucleic acid binding"/>
    <property type="evidence" value="ECO:0007669"/>
    <property type="project" value="InterPro"/>
</dbReference>
<keyword evidence="1" id="KW-0863">Zinc-finger</keyword>
<reference evidence="3 4" key="1">
    <citation type="journal article" date="2018" name="Nat. Ecol. Evol.">
        <title>Shark genomes provide insights into elasmobranch evolution and the origin of vertebrates.</title>
        <authorList>
            <person name="Hara Y"/>
            <person name="Yamaguchi K"/>
            <person name="Onimaru K"/>
            <person name="Kadota M"/>
            <person name="Koyanagi M"/>
            <person name="Keeley SD"/>
            <person name="Tatsumi K"/>
            <person name="Tanaka K"/>
            <person name="Motone F"/>
            <person name="Kageyama Y"/>
            <person name="Nozu R"/>
            <person name="Adachi N"/>
            <person name="Nishimura O"/>
            <person name="Nakagawa R"/>
            <person name="Tanegashima C"/>
            <person name="Kiyatake I"/>
            <person name="Matsumoto R"/>
            <person name="Murakumo K"/>
            <person name="Nishida K"/>
            <person name="Terakita A"/>
            <person name="Kuratani S"/>
            <person name="Sato K"/>
            <person name="Hyodo S Kuraku.S."/>
        </authorList>
    </citation>
    <scope>NUCLEOTIDE SEQUENCE [LARGE SCALE GENOMIC DNA]</scope>
</reference>
<dbReference type="EMBL" id="BFAA01070411">
    <property type="protein sequence ID" value="GCB84503.1"/>
    <property type="molecule type" value="Genomic_DNA"/>
</dbReference>
<dbReference type="SUPFAM" id="SSF57756">
    <property type="entry name" value="Retrovirus zinc finger-like domains"/>
    <property type="match status" value="1"/>
</dbReference>
<name>A0A401QGN0_SCYTO</name>
<dbReference type="Proteomes" id="UP000288216">
    <property type="component" value="Unassembled WGS sequence"/>
</dbReference>
<dbReference type="InterPro" id="IPR036875">
    <property type="entry name" value="Znf_CCHC_sf"/>
</dbReference>
<dbReference type="InterPro" id="IPR001878">
    <property type="entry name" value="Znf_CCHC"/>
</dbReference>
<sequence length="81" mass="9001">LVPPKKDGNFVRINLKKKSHVKGGVLRGAYLRKQAWKQKLQMKGERFGGGGGRFNRSGDTCFRCGATGHWAKNCRGKGRGR</sequence>
<feature type="domain" description="CCHC-type" evidence="2">
    <location>
        <begin position="61"/>
        <end position="75"/>
    </location>
</feature>
<dbReference type="GO" id="GO:0008270">
    <property type="term" value="F:zinc ion binding"/>
    <property type="evidence" value="ECO:0007669"/>
    <property type="project" value="UniProtKB-KW"/>
</dbReference>
<dbReference type="STRING" id="75743.A0A401QGN0"/>
<dbReference type="OrthoDB" id="18781at2759"/>
<organism evidence="3 4">
    <name type="scientific">Scyliorhinus torazame</name>
    <name type="common">Cloudy catshark</name>
    <name type="synonym">Catulus torazame</name>
    <dbReference type="NCBI Taxonomy" id="75743"/>
    <lineage>
        <taxon>Eukaryota</taxon>
        <taxon>Metazoa</taxon>
        <taxon>Chordata</taxon>
        <taxon>Craniata</taxon>
        <taxon>Vertebrata</taxon>
        <taxon>Chondrichthyes</taxon>
        <taxon>Elasmobranchii</taxon>
        <taxon>Galeomorphii</taxon>
        <taxon>Galeoidea</taxon>
        <taxon>Carcharhiniformes</taxon>
        <taxon>Scyliorhinidae</taxon>
        <taxon>Scyliorhinus</taxon>
    </lineage>
</organism>
<dbReference type="Pfam" id="PF00098">
    <property type="entry name" value="zf-CCHC"/>
    <property type="match status" value="1"/>
</dbReference>
<dbReference type="AlphaFoldDB" id="A0A401QGN0"/>
<dbReference type="SMART" id="SM00343">
    <property type="entry name" value="ZnF_C2HC"/>
    <property type="match status" value="1"/>
</dbReference>
<evidence type="ECO:0000256" key="1">
    <source>
        <dbReference type="PROSITE-ProRule" id="PRU00047"/>
    </source>
</evidence>